<geneLocation type="plasmid" evidence="2 3">
    <name>Cy782203</name>
</geneLocation>
<accession>E0UNR5</accession>
<dbReference type="KEGG" id="cyj:Cyan7822_6957"/>
<feature type="domain" description="Bacterial mobilisation" evidence="1">
    <location>
        <begin position="59"/>
        <end position="106"/>
    </location>
</feature>
<evidence type="ECO:0000313" key="3">
    <source>
        <dbReference type="Proteomes" id="UP000008206"/>
    </source>
</evidence>
<evidence type="ECO:0000313" key="2">
    <source>
        <dbReference type="EMBL" id="ADN18595.1"/>
    </source>
</evidence>
<dbReference type="Pfam" id="PF05713">
    <property type="entry name" value="MobC"/>
    <property type="match status" value="1"/>
</dbReference>
<dbReference type="EMBL" id="CP002201">
    <property type="protein sequence ID" value="ADN18595.1"/>
    <property type="molecule type" value="Genomic_DNA"/>
</dbReference>
<dbReference type="InterPro" id="IPR008687">
    <property type="entry name" value="MobC"/>
</dbReference>
<dbReference type="RefSeq" id="WP_013325718.1">
    <property type="nucleotide sequence ID" value="NC_014502.1"/>
</dbReference>
<name>E0UNR5_GLOV7</name>
<dbReference type="Proteomes" id="UP000008206">
    <property type="component" value="Plasmid Cy782203"/>
</dbReference>
<evidence type="ECO:0000259" key="1">
    <source>
        <dbReference type="Pfam" id="PF05713"/>
    </source>
</evidence>
<proteinExistence type="predicted"/>
<reference evidence="3" key="1">
    <citation type="journal article" date="2011" name="MBio">
        <title>Novel metabolic attributes of the genus Cyanothece, comprising a group of unicellular nitrogen-fixing Cyanobacteria.</title>
        <authorList>
            <person name="Bandyopadhyay A."/>
            <person name="Elvitigala T."/>
            <person name="Welsh E."/>
            <person name="Stockel J."/>
            <person name="Liberton M."/>
            <person name="Min H."/>
            <person name="Sherman L.A."/>
            <person name="Pakrasi H.B."/>
        </authorList>
    </citation>
    <scope>NUCLEOTIDE SEQUENCE [LARGE SCALE GENOMIC DNA]</scope>
    <source>
        <strain evidence="3">PCC 7822</strain>
        <plasmid evidence="3">Cy782203</plasmid>
    </source>
</reference>
<dbReference type="AlphaFoldDB" id="E0UNR5"/>
<dbReference type="OrthoDB" id="489093at2"/>
<keyword evidence="2" id="KW-0614">Plasmid</keyword>
<protein>
    <submittedName>
        <fullName evidence="2">Mobilization protein</fullName>
    </submittedName>
</protein>
<gene>
    <name evidence="2" type="ordered locus">Cyan7822_6957</name>
</gene>
<sequence>MTELRDEKFQLRLTKQEKAKADRMALGLGMSLSAIFRSVIYRNFSILEIPDVNLRTYLKLGRISNNINQIAKVLNYHQKVNTSIPYEFLFDLKEQIANLSTQINQVRSQLIHDSKTD</sequence>
<keyword evidence="3" id="KW-1185">Reference proteome</keyword>
<organism evidence="2 3">
    <name type="scientific">Gloeothece verrucosa (strain PCC 7822)</name>
    <name type="common">Cyanothece sp. (strain PCC 7822)</name>
    <dbReference type="NCBI Taxonomy" id="497965"/>
    <lineage>
        <taxon>Bacteria</taxon>
        <taxon>Bacillati</taxon>
        <taxon>Cyanobacteriota</taxon>
        <taxon>Cyanophyceae</taxon>
        <taxon>Oscillatoriophycideae</taxon>
        <taxon>Chroococcales</taxon>
        <taxon>Aphanothecaceae</taxon>
        <taxon>Gloeothece</taxon>
        <taxon>Gloeothece verrucosa</taxon>
    </lineage>
</organism>
<dbReference type="HOGENOM" id="CLU_2080895_0_0_3"/>